<evidence type="ECO:0000313" key="2">
    <source>
        <dbReference type="EMBL" id="MFB9558687.1"/>
    </source>
</evidence>
<feature type="region of interest" description="Disordered" evidence="1">
    <location>
        <begin position="1"/>
        <end position="26"/>
    </location>
</feature>
<feature type="compositionally biased region" description="Low complexity" evidence="1">
    <location>
        <begin position="15"/>
        <end position="26"/>
    </location>
</feature>
<evidence type="ECO:0000313" key="3">
    <source>
        <dbReference type="Proteomes" id="UP001589716"/>
    </source>
</evidence>
<comment type="caution">
    <text evidence="2">The sequence shown here is derived from an EMBL/GenBank/DDBJ whole genome shotgun (WGS) entry which is preliminary data.</text>
</comment>
<feature type="non-terminal residue" evidence="2">
    <location>
        <position position="1"/>
    </location>
</feature>
<name>A0ABV5QYU9_9ACTN</name>
<feature type="compositionally biased region" description="Basic and acidic residues" evidence="1">
    <location>
        <begin position="1"/>
        <end position="14"/>
    </location>
</feature>
<dbReference type="Proteomes" id="UP001589716">
    <property type="component" value="Unassembled WGS sequence"/>
</dbReference>
<keyword evidence="3" id="KW-1185">Reference proteome</keyword>
<accession>A0ABV5QYU9</accession>
<organism evidence="2 3">
    <name type="scientific">Streptomyces roseoviridis</name>
    <dbReference type="NCBI Taxonomy" id="67361"/>
    <lineage>
        <taxon>Bacteria</taxon>
        <taxon>Bacillati</taxon>
        <taxon>Actinomycetota</taxon>
        <taxon>Actinomycetes</taxon>
        <taxon>Kitasatosporales</taxon>
        <taxon>Streptomycetaceae</taxon>
        <taxon>Streptomyces</taxon>
    </lineage>
</organism>
<dbReference type="EMBL" id="JBHMCT010000068">
    <property type="protein sequence ID" value="MFB9558687.1"/>
    <property type="molecule type" value="Genomic_DNA"/>
</dbReference>
<protein>
    <submittedName>
        <fullName evidence="2">Uncharacterized protein</fullName>
    </submittedName>
</protein>
<evidence type="ECO:0000256" key="1">
    <source>
        <dbReference type="SAM" id="MobiDB-lite"/>
    </source>
</evidence>
<dbReference type="RefSeq" id="WP_382746337.1">
    <property type="nucleotide sequence ID" value="NZ_JBHMCT010000068.1"/>
</dbReference>
<sequence length="367" mass="39573">VERVAPRDPERWDGRAPVPGAGGVPVRVSRSRADQLWMVVGMLDRAVDREEMPGRARRTAAQLFTRPALRAFWALAEAGELRARPEDVGRPLPTATLRIVRDVLALLADLVVPEKAVVLPVVEQPGLKETVPARDRAALYRGLADMAANGPLQGGEIGMSAPARDRVLAMVGIVLDSGARSGELAALRMTDLAEGLAAVGIRRRPQRAPASRVEEIAALAEVHPASVEAVLYGAGHQRSEATRQRVLAAVAALDPRPEVEWYELSRGTRVAVRRWLETRQQVVEALPLEGGRSALWVTLHVSPAGPPGVTLSALGLRRTYAKGVTALNFAMAGRYGWAPLPTTMEQLRRAVEAVPLTVERARELGVA</sequence>
<proteinExistence type="predicted"/>
<reference evidence="2 3" key="1">
    <citation type="submission" date="2024-09" db="EMBL/GenBank/DDBJ databases">
        <authorList>
            <person name="Sun Q."/>
            <person name="Mori K."/>
        </authorList>
    </citation>
    <scope>NUCLEOTIDE SEQUENCE [LARGE SCALE GENOMIC DNA]</scope>
    <source>
        <strain evidence="2 3">JCM 4414</strain>
    </source>
</reference>
<dbReference type="InterPro" id="IPR010982">
    <property type="entry name" value="Lambda_DNA-bd_dom_sf"/>
</dbReference>
<dbReference type="Gene3D" id="1.10.260.40">
    <property type="entry name" value="lambda repressor-like DNA-binding domains"/>
    <property type="match status" value="1"/>
</dbReference>
<gene>
    <name evidence="2" type="ORF">ACFFTP_31465</name>
</gene>